<gene>
    <name evidence="2" type="ORF">C1O25_18590</name>
</gene>
<proteinExistence type="predicted"/>
<dbReference type="RefSeq" id="WP_102969434.1">
    <property type="nucleotide sequence ID" value="NZ_POSM01000034.1"/>
</dbReference>
<keyword evidence="1" id="KW-0812">Transmembrane</keyword>
<feature type="transmembrane region" description="Helical" evidence="1">
    <location>
        <begin position="69"/>
        <end position="91"/>
    </location>
</feature>
<protein>
    <submittedName>
        <fullName evidence="2">Uncharacterized protein</fullName>
    </submittedName>
</protein>
<feature type="transmembrane region" description="Helical" evidence="1">
    <location>
        <begin position="38"/>
        <end position="57"/>
    </location>
</feature>
<reference evidence="2 3" key="1">
    <citation type="submission" date="2018-01" db="EMBL/GenBank/DDBJ databases">
        <title>Draft genome sequences of six Vibrio diazotrophicus strains isolated from deep-sea sediments of the Baltic Sea.</title>
        <authorList>
            <person name="Castillo D."/>
            <person name="Vandieken V."/>
            <person name="Chiang O."/>
            <person name="Middelboe M."/>
        </authorList>
    </citation>
    <scope>NUCLEOTIDE SEQUENCE [LARGE SCALE GENOMIC DNA]</scope>
    <source>
        <strain evidence="2 3">65.10M</strain>
    </source>
</reference>
<evidence type="ECO:0000313" key="3">
    <source>
        <dbReference type="Proteomes" id="UP000236547"/>
    </source>
</evidence>
<evidence type="ECO:0000313" key="2">
    <source>
        <dbReference type="EMBL" id="PNH98447.1"/>
    </source>
</evidence>
<keyword evidence="1" id="KW-0472">Membrane</keyword>
<name>A0ABX4W6J2_VIBDI</name>
<feature type="transmembrane region" description="Helical" evidence="1">
    <location>
        <begin position="12"/>
        <end position="32"/>
    </location>
</feature>
<feature type="transmembrane region" description="Helical" evidence="1">
    <location>
        <begin position="111"/>
        <end position="144"/>
    </location>
</feature>
<dbReference type="Proteomes" id="UP000236547">
    <property type="component" value="Unassembled WGS sequence"/>
</dbReference>
<keyword evidence="3" id="KW-1185">Reference proteome</keyword>
<sequence length="250" mass="28670">MITVKLNESDKELFSFAQLYFFMAYAAILGFMDYKQDALIAFLIAVCFNVSMLEHYWHTHERFRKELSTSISLPVLKLITISIVSAFSLWFSGVLIEEITWVPASTLSNTVFVLSIVMAIIIYLTLLMFSVELFVIGLMTYILYRAFNNKTVSNPSAMTVLMVFVVPCFALFIYSTKTVFSVNFIKEQLYASYHYNLKPNSNRDAYCNQIPDYTKFKPISTNEVSYVYLISPLGTYKFDKADCNAKTSSD</sequence>
<comment type="caution">
    <text evidence="2">The sequence shown here is derived from an EMBL/GenBank/DDBJ whole genome shotgun (WGS) entry which is preliminary data.</text>
</comment>
<evidence type="ECO:0000256" key="1">
    <source>
        <dbReference type="SAM" id="Phobius"/>
    </source>
</evidence>
<accession>A0ABX4W6J2</accession>
<keyword evidence="1" id="KW-1133">Transmembrane helix</keyword>
<organism evidence="2 3">
    <name type="scientific">Vibrio diazotrophicus</name>
    <dbReference type="NCBI Taxonomy" id="685"/>
    <lineage>
        <taxon>Bacteria</taxon>
        <taxon>Pseudomonadati</taxon>
        <taxon>Pseudomonadota</taxon>
        <taxon>Gammaproteobacteria</taxon>
        <taxon>Vibrionales</taxon>
        <taxon>Vibrionaceae</taxon>
        <taxon>Vibrio</taxon>
    </lineage>
</organism>
<feature type="transmembrane region" description="Helical" evidence="1">
    <location>
        <begin position="156"/>
        <end position="174"/>
    </location>
</feature>
<dbReference type="EMBL" id="POSM01000034">
    <property type="protein sequence ID" value="PNH98447.1"/>
    <property type="molecule type" value="Genomic_DNA"/>
</dbReference>